<evidence type="ECO:0000256" key="10">
    <source>
        <dbReference type="ARBA" id="ARBA00022908"/>
    </source>
</evidence>
<dbReference type="PROSITE" id="PS50994">
    <property type="entry name" value="INTEGRASE"/>
    <property type="match status" value="1"/>
</dbReference>
<dbReference type="PANTHER" id="PTHR37984">
    <property type="entry name" value="PROTEIN CBG26694"/>
    <property type="match status" value="1"/>
</dbReference>
<evidence type="ECO:0000256" key="5">
    <source>
        <dbReference type="ARBA" id="ARBA00022722"/>
    </source>
</evidence>
<evidence type="ECO:0000256" key="2">
    <source>
        <dbReference type="ARBA" id="ARBA00012180"/>
    </source>
</evidence>
<dbReference type="FunFam" id="3.10.10.10:FF:000004">
    <property type="entry name" value="Uncharacterized protein"/>
    <property type="match status" value="1"/>
</dbReference>
<sequence>MGAKSEPSPTEKKTTKAQCETANVHSVPKLPKRLVGRKCTARVVINGVECSCLLDSGSQVTTIAKSFYQEHLPDHPIKPISDLLEVEGANGQTVPYLGYIETSIMFPKDLDQSELELSTLALVVPDIRSNSDTPLLIGTNTLDPLYEHLCENTLPDFKVLPYGYQQVLKTLASRKRQTDSGKIGLVKLQSRTQEVLPANQKLLVEGFMHASHAKPEQCALIEQPTTGSLPGGVFVDCCLISLPKHGPYKVPVLLRNETNHDITLPTNCVIAELVAPDCVMPCPEPQKGDQKVSATCNSQQQTSTSRPPLSFDFGESPLSEEWKEKIAEKLNTFSDVFSHNDLDFGHATHVKHHINLKDETPFKQRSRPIHPHDYEAVKKHLQALLDAGIIRESESPFSSPIVVVRKKNGDVRLCIDFRKLNLQTIRDAYALPNLEESFSALAGSQWFSVMDLKSGYYQIEMCEEDKPKTAFVCPFGFYEFNRMPQGITNAPSTFQRLMEKCMKDINLKEVLVFLDDLIVFSSSLEDHETRLIHVLERLREYGLKLSPDKCRFFQTSVRYLGHIVSRDGVKTDPEKTEALKTWPRPQTLKELQSFLGFTGYYRRFVKDYSKIVKPLTSLTAGYPPRRKHCKNPPSDPKYLNPKEPFGDRWGPECQKSFQIIIEKLTTSPVLGYADAKLPYLVHTDASTTGLGAALYQVQNGTTQVIAYASRGLSRSEARYPAHKLEFLALKWAITDKFHDYLYGNTFTVITDNNPLTYLLTTAKLDATSYRWLAALSTYNFDIKYRAGRQNLDADGLSRKPHDKPEDDPVFTQECQRIDKFRSHLLSSVKDVELQLQSDTVMAACQRHMAMDQTEPSCALVQSLAMSAVAIPDMFQEEGNDNNLLALPRYTHTDLVNLQRKDPAISKVIKLLAADSRPPADTKSESHDVLLFLREWKRLDLQNDLLYRKRQLGPETLLQLVLPDSLRPTVMLNLHDNMGHLGVERTLELIRSRFYWPKMAVDVEKKVKACERCVRRKALPDKAAPLVNIKTSRPMELVCMDFLSIEPDSKNTKDVLVITDHFTKYAVSIPTKDQKATTVAKSLWENFLVHYGFPERLHSDQGRDFESRTIKELCSLLGIRKVRTSPYHPRGNPVERYNRTLLSMLGTLKDTEKHHWRDFVKPLTHAYNCTKNDVTGYSPYELMFGRQPRLPIDIAFGLPQPNKPQLTHSQYVKQLKSYLEQSYEIAIKNSQKVADKNKKRFDKIIRESTLHVGDRVLVRNLRLREKHKLADKWEQTVYIITKQMENLPVYTVKPENGDGPNRTLHRDLLLPCGFLSPTEHEPERVTKTNRPRTRQSSALEVDSDQTLEEEEDEFYYPEPPQVKDRHFYQVCAMPPTQGFKQNKDPVNDNEQPNTLPDMTDLPEKETENETETYLPEKETENETETYLPEQETENKTETYLPEGEIGSSTDTNLPEMDRETDLPQTERESEANVSPSESDTSLQNDTPSESETDTRKDKNVLSTSLSDSPLSENSTHQLSRERQVENDDEPETLKTETQIRRSERIRQPSQRLTYPQLGNPLVTVVKSLFQGLNKAFIDSLAHDVTYSTRAMHGDVHEI</sequence>
<dbReference type="Gene3D" id="1.10.340.70">
    <property type="match status" value="1"/>
</dbReference>
<dbReference type="InterPro" id="IPR043128">
    <property type="entry name" value="Rev_trsase/Diguanyl_cyclase"/>
</dbReference>
<dbReference type="Pfam" id="PF17921">
    <property type="entry name" value="Integrase_H2C2"/>
    <property type="match status" value="1"/>
</dbReference>
<feature type="region of interest" description="Disordered" evidence="13">
    <location>
        <begin position="1374"/>
        <end position="1546"/>
    </location>
</feature>
<dbReference type="Gene3D" id="2.40.70.10">
    <property type="entry name" value="Acid Proteases"/>
    <property type="match status" value="1"/>
</dbReference>
<dbReference type="InterPro" id="IPR001584">
    <property type="entry name" value="Integrase_cat-core"/>
</dbReference>
<dbReference type="GeneTree" id="ENSGT01100000263500"/>
<dbReference type="InterPro" id="IPR043502">
    <property type="entry name" value="DNA/RNA_pol_sf"/>
</dbReference>
<evidence type="ECO:0000256" key="12">
    <source>
        <dbReference type="ARBA" id="ARBA00039658"/>
    </source>
</evidence>
<evidence type="ECO:0000313" key="16">
    <source>
        <dbReference type="Ensembl" id="ENSHBUP00000018985.1"/>
    </source>
</evidence>
<dbReference type="Pfam" id="PF00665">
    <property type="entry name" value="rve"/>
    <property type="match status" value="1"/>
</dbReference>
<feature type="compositionally biased region" description="Polar residues" evidence="13">
    <location>
        <begin position="1470"/>
        <end position="1488"/>
    </location>
</feature>
<dbReference type="PROSITE" id="PS50878">
    <property type="entry name" value="RT_POL"/>
    <property type="match status" value="1"/>
</dbReference>
<dbReference type="InterPro" id="IPR021109">
    <property type="entry name" value="Peptidase_aspartic_dom_sf"/>
</dbReference>
<dbReference type="InterPro" id="IPR041577">
    <property type="entry name" value="RT_RNaseH_2"/>
</dbReference>
<evidence type="ECO:0000256" key="7">
    <source>
        <dbReference type="ARBA" id="ARBA00022801"/>
    </source>
</evidence>
<evidence type="ECO:0000313" key="17">
    <source>
        <dbReference type="Proteomes" id="UP000264840"/>
    </source>
</evidence>
<feature type="region of interest" description="Disordered" evidence="13">
    <location>
        <begin position="284"/>
        <end position="311"/>
    </location>
</feature>
<proteinExistence type="inferred from homology"/>
<dbReference type="GO" id="GO:0004190">
    <property type="term" value="F:aspartic-type endopeptidase activity"/>
    <property type="evidence" value="ECO:0007669"/>
    <property type="project" value="InterPro"/>
</dbReference>
<keyword evidence="3" id="KW-0808">Transferase</keyword>
<accession>A0A3Q2W3E1</accession>
<dbReference type="Gene3D" id="3.30.420.10">
    <property type="entry name" value="Ribonuclease H-like superfamily/Ribonuclease H"/>
    <property type="match status" value="1"/>
</dbReference>
<feature type="compositionally biased region" description="Polar residues" evidence="13">
    <location>
        <begin position="1499"/>
        <end position="1516"/>
    </location>
</feature>
<dbReference type="EC" id="3.1.26.4" evidence="2"/>
<keyword evidence="9" id="KW-0694">RNA-binding</keyword>
<dbReference type="Ensembl" id="ENSHBUT00000028214.1">
    <property type="protein sequence ID" value="ENSHBUP00000018985.1"/>
    <property type="gene ID" value="ENSHBUG00000021107.1"/>
</dbReference>
<dbReference type="PROSITE" id="PS00141">
    <property type="entry name" value="ASP_PROTEASE"/>
    <property type="match status" value="1"/>
</dbReference>
<dbReference type="InterPro" id="IPR041588">
    <property type="entry name" value="Integrase_H2C2"/>
</dbReference>
<dbReference type="FunFam" id="3.10.20.370:FF:000001">
    <property type="entry name" value="Retrovirus-related Pol polyprotein from transposon 17.6-like protein"/>
    <property type="match status" value="1"/>
</dbReference>
<evidence type="ECO:0000256" key="13">
    <source>
        <dbReference type="SAM" id="MobiDB-lite"/>
    </source>
</evidence>
<dbReference type="STRING" id="8153.ENSHBUP00000018985"/>
<dbReference type="PANTHER" id="PTHR37984:SF15">
    <property type="entry name" value="INTEGRASE CATALYTIC DOMAIN-CONTAINING PROTEIN"/>
    <property type="match status" value="1"/>
</dbReference>
<feature type="compositionally biased region" description="Acidic residues" evidence="13">
    <location>
        <begin position="1340"/>
        <end position="1354"/>
    </location>
</feature>
<keyword evidence="7" id="KW-0378">Hydrolase</keyword>
<dbReference type="Pfam" id="PF17919">
    <property type="entry name" value="RT_RNaseH_2"/>
    <property type="match status" value="1"/>
</dbReference>
<protein>
    <recommendedName>
        <fullName evidence="12">Gypsy retrotransposon integrase-like protein 1</fullName>
        <ecNumber evidence="2">3.1.26.4</ecNumber>
    </recommendedName>
</protein>
<dbReference type="GO" id="GO:0003964">
    <property type="term" value="F:RNA-directed DNA polymerase activity"/>
    <property type="evidence" value="ECO:0007669"/>
    <property type="project" value="UniProtKB-KW"/>
</dbReference>
<dbReference type="OMA" id="LPKHGPY"/>
<evidence type="ECO:0000256" key="6">
    <source>
        <dbReference type="ARBA" id="ARBA00022759"/>
    </source>
</evidence>
<dbReference type="InterPro" id="IPR036397">
    <property type="entry name" value="RNaseH_sf"/>
</dbReference>
<feature type="compositionally biased region" description="Polar residues" evidence="13">
    <location>
        <begin position="292"/>
        <end position="307"/>
    </location>
</feature>
<dbReference type="GO" id="GO:0006508">
    <property type="term" value="P:proteolysis"/>
    <property type="evidence" value="ECO:0007669"/>
    <property type="project" value="InterPro"/>
</dbReference>
<dbReference type="FunFam" id="3.30.70.270:FF:000020">
    <property type="entry name" value="Transposon Tf2-6 polyprotein-like Protein"/>
    <property type="match status" value="1"/>
</dbReference>
<evidence type="ECO:0000259" key="14">
    <source>
        <dbReference type="PROSITE" id="PS50878"/>
    </source>
</evidence>
<dbReference type="Gene3D" id="3.30.70.270">
    <property type="match status" value="2"/>
</dbReference>
<dbReference type="SUPFAM" id="SSF53098">
    <property type="entry name" value="Ribonuclease H-like"/>
    <property type="match status" value="1"/>
</dbReference>
<dbReference type="GO" id="GO:0003723">
    <property type="term" value="F:RNA binding"/>
    <property type="evidence" value="ECO:0007669"/>
    <property type="project" value="UniProtKB-KW"/>
</dbReference>
<keyword evidence="5" id="KW-0540">Nuclease</keyword>
<dbReference type="SUPFAM" id="SSF50630">
    <property type="entry name" value="Acid proteases"/>
    <property type="match status" value="1"/>
</dbReference>
<dbReference type="GO" id="GO:0004523">
    <property type="term" value="F:RNA-DNA hybrid ribonuclease activity"/>
    <property type="evidence" value="ECO:0007669"/>
    <property type="project" value="UniProtKB-EC"/>
</dbReference>
<keyword evidence="8" id="KW-0460">Magnesium</keyword>
<keyword evidence="11" id="KW-0695">RNA-directed DNA polymerase</keyword>
<evidence type="ECO:0000256" key="3">
    <source>
        <dbReference type="ARBA" id="ARBA00022679"/>
    </source>
</evidence>
<reference evidence="16" key="2">
    <citation type="submission" date="2025-09" db="UniProtKB">
        <authorList>
            <consortium name="Ensembl"/>
        </authorList>
    </citation>
    <scope>IDENTIFICATION</scope>
</reference>
<evidence type="ECO:0000256" key="11">
    <source>
        <dbReference type="ARBA" id="ARBA00022918"/>
    </source>
</evidence>
<evidence type="ECO:0000256" key="9">
    <source>
        <dbReference type="ARBA" id="ARBA00022884"/>
    </source>
</evidence>
<evidence type="ECO:0000256" key="8">
    <source>
        <dbReference type="ARBA" id="ARBA00022842"/>
    </source>
</evidence>
<dbReference type="CDD" id="cd09274">
    <property type="entry name" value="RNase_HI_RT_Ty3"/>
    <property type="match status" value="1"/>
</dbReference>
<dbReference type="Gene3D" id="3.10.10.10">
    <property type="entry name" value="HIV Type 1 Reverse Transcriptase, subunit A, domain 1"/>
    <property type="match status" value="1"/>
</dbReference>
<feature type="compositionally biased region" description="Basic and acidic residues" evidence="13">
    <location>
        <begin position="1454"/>
        <end position="1469"/>
    </location>
</feature>
<reference evidence="16" key="1">
    <citation type="submission" date="2025-08" db="UniProtKB">
        <authorList>
            <consortium name="Ensembl"/>
        </authorList>
    </citation>
    <scope>IDENTIFICATION</scope>
</reference>
<dbReference type="InterPro" id="IPR012337">
    <property type="entry name" value="RNaseH-like_sf"/>
</dbReference>
<dbReference type="InterPro" id="IPR001969">
    <property type="entry name" value="Aspartic_peptidase_AS"/>
</dbReference>
<dbReference type="GO" id="GO:0015074">
    <property type="term" value="P:DNA integration"/>
    <property type="evidence" value="ECO:0007669"/>
    <property type="project" value="UniProtKB-KW"/>
</dbReference>
<feature type="domain" description="Integrase catalytic" evidence="15">
    <location>
        <begin position="1029"/>
        <end position="1186"/>
    </location>
</feature>
<evidence type="ECO:0000259" key="15">
    <source>
        <dbReference type="PROSITE" id="PS50994"/>
    </source>
</evidence>
<dbReference type="FunFam" id="1.10.340.70:FF:000001">
    <property type="entry name" value="Retrovirus-related Pol polyprotein from transposon gypsy-like Protein"/>
    <property type="match status" value="1"/>
</dbReference>
<keyword evidence="17" id="KW-1185">Reference proteome</keyword>
<dbReference type="InterPro" id="IPR000477">
    <property type="entry name" value="RT_dom"/>
</dbReference>
<evidence type="ECO:0000256" key="1">
    <source>
        <dbReference type="ARBA" id="ARBA00010879"/>
    </source>
</evidence>
<feature type="compositionally biased region" description="Basic and acidic residues" evidence="13">
    <location>
        <begin position="1517"/>
        <end position="1545"/>
    </location>
</feature>
<dbReference type="CDD" id="cd00303">
    <property type="entry name" value="retropepsin_like"/>
    <property type="match status" value="1"/>
</dbReference>
<dbReference type="CDD" id="cd01647">
    <property type="entry name" value="RT_LTR"/>
    <property type="match status" value="1"/>
</dbReference>
<name>A0A3Q2W3E1_HAPBU</name>
<dbReference type="FunFam" id="3.30.420.10:FF:000269">
    <property type="entry name" value="Uncharacterized protein"/>
    <property type="match status" value="1"/>
</dbReference>
<feature type="domain" description="Reverse transcriptase" evidence="14">
    <location>
        <begin position="385"/>
        <end position="564"/>
    </location>
</feature>
<dbReference type="Pfam" id="PF00078">
    <property type="entry name" value="RVT_1"/>
    <property type="match status" value="1"/>
</dbReference>
<evidence type="ECO:0000256" key="4">
    <source>
        <dbReference type="ARBA" id="ARBA00022695"/>
    </source>
</evidence>
<keyword evidence="10" id="KW-0229">DNA integration</keyword>
<dbReference type="SUPFAM" id="SSF56672">
    <property type="entry name" value="DNA/RNA polymerases"/>
    <property type="match status" value="1"/>
</dbReference>
<keyword evidence="4" id="KW-0548">Nucleotidyltransferase</keyword>
<dbReference type="Proteomes" id="UP000264840">
    <property type="component" value="Unplaced"/>
</dbReference>
<organism evidence="16 17">
    <name type="scientific">Haplochromis burtoni</name>
    <name type="common">Burton's mouthbrooder</name>
    <name type="synonym">Chromis burtoni</name>
    <dbReference type="NCBI Taxonomy" id="8153"/>
    <lineage>
        <taxon>Eukaryota</taxon>
        <taxon>Metazoa</taxon>
        <taxon>Chordata</taxon>
        <taxon>Craniata</taxon>
        <taxon>Vertebrata</taxon>
        <taxon>Euteleostomi</taxon>
        <taxon>Actinopterygii</taxon>
        <taxon>Neopterygii</taxon>
        <taxon>Teleostei</taxon>
        <taxon>Neoteleostei</taxon>
        <taxon>Acanthomorphata</taxon>
        <taxon>Ovalentaria</taxon>
        <taxon>Cichlomorphae</taxon>
        <taxon>Cichliformes</taxon>
        <taxon>Cichlidae</taxon>
        <taxon>African cichlids</taxon>
        <taxon>Pseudocrenilabrinae</taxon>
        <taxon>Haplochromini</taxon>
        <taxon>Haplochromis</taxon>
    </lineage>
</organism>
<feature type="region of interest" description="Disordered" evidence="13">
    <location>
        <begin position="1314"/>
        <end position="1360"/>
    </location>
</feature>
<keyword evidence="6" id="KW-0255">Endonuclease</keyword>
<dbReference type="InterPro" id="IPR050951">
    <property type="entry name" value="Retrovirus_Pol_polyprotein"/>
</dbReference>
<comment type="similarity">
    <text evidence="1">Belongs to the beta type-B retroviral polymerase family. HERV class-II K(HML-2) pol subfamily.</text>
</comment>